<dbReference type="InterPro" id="IPR038063">
    <property type="entry name" value="Transpep_catalytic_dom"/>
</dbReference>
<dbReference type="Pfam" id="PF17964">
    <property type="entry name" value="Big_10"/>
    <property type="match status" value="1"/>
</dbReference>
<dbReference type="InterPro" id="IPR041280">
    <property type="entry name" value="Big_10"/>
</dbReference>
<dbReference type="EMBL" id="MVHR01000005">
    <property type="protein sequence ID" value="ORA75333.1"/>
    <property type="molecule type" value="Genomic_DNA"/>
</dbReference>
<name>A0A1X0DSF6_MYCHE</name>
<dbReference type="Gene3D" id="2.60.40.3710">
    <property type="match status" value="1"/>
</dbReference>
<dbReference type="GO" id="GO:0016746">
    <property type="term" value="F:acyltransferase activity"/>
    <property type="evidence" value="ECO:0007669"/>
    <property type="project" value="UniProtKB-KW"/>
</dbReference>
<dbReference type="Pfam" id="PF03734">
    <property type="entry name" value="YkuD"/>
    <property type="match status" value="1"/>
</dbReference>
<feature type="domain" description="L,D-TPase catalytic" evidence="10">
    <location>
        <begin position="125"/>
        <end position="250"/>
    </location>
</feature>
<comment type="pathway">
    <text evidence="7">Glycan biosynthesis.</text>
</comment>
<sequence>MRRAVRYLFVTMAIAGMGALGSGTRGLAAVPLPEPVPGVASVLPANGAVVGVAHPVVVTFTAPVTDRAAVERSIRVTSPGGMPGHFEWVENNVVQWVPDRYWPAHTHVSVGVQALTTGFDTGDQVVGVASLSGHTFTVSRDGEVLRTMPASMGKPTRPTPIGNFTALEKDRTVVMDSRTIGIPLSSPEGYKITAQYAVRVTWSGVYVHSAPWSVDSQGHANVSHGCINLSPDNAAWYFNQVNVGDPIQVVA</sequence>
<keyword evidence="9" id="KW-0732">Signal</keyword>
<dbReference type="UniPathway" id="UPA00219"/>
<dbReference type="Proteomes" id="UP000192566">
    <property type="component" value="Unassembled WGS sequence"/>
</dbReference>
<dbReference type="GO" id="GO:0005576">
    <property type="term" value="C:extracellular region"/>
    <property type="evidence" value="ECO:0007669"/>
    <property type="project" value="TreeGrafter"/>
</dbReference>
<evidence type="ECO:0000259" key="10">
    <source>
        <dbReference type="PROSITE" id="PS52029"/>
    </source>
</evidence>
<keyword evidence="6 8" id="KW-0961">Cell wall biogenesis/degradation</keyword>
<evidence type="ECO:0000256" key="2">
    <source>
        <dbReference type="ARBA" id="ARBA00022679"/>
    </source>
</evidence>
<dbReference type="STRING" id="53376.BST25_05200"/>
<dbReference type="GO" id="GO:0071555">
    <property type="term" value="P:cell wall organization"/>
    <property type="evidence" value="ECO:0007669"/>
    <property type="project" value="UniProtKB-UniRule"/>
</dbReference>
<feature type="chain" id="PRO_5011986938" description="L,D-TPase catalytic domain-containing protein" evidence="9">
    <location>
        <begin position="29"/>
        <end position="251"/>
    </location>
</feature>
<keyword evidence="2" id="KW-0808">Transferase</keyword>
<feature type="signal peptide" evidence="9">
    <location>
        <begin position="1"/>
        <end position="28"/>
    </location>
</feature>
<comment type="caution">
    <text evidence="11">The sequence shown here is derived from an EMBL/GenBank/DDBJ whole genome shotgun (WGS) entry which is preliminary data.</text>
</comment>
<evidence type="ECO:0000313" key="11">
    <source>
        <dbReference type="EMBL" id="ORA75333.1"/>
    </source>
</evidence>
<dbReference type="OrthoDB" id="5242354at2"/>
<dbReference type="SUPFAM" id="SSF141523">
    <property type="entry name" value="L,D-transpeptidase catalytic domain-like"/>
    <property type="match status" value="1"/>
</dbReference>
<evidence type="ECO:0000256" key="5">
    <source>
        <dbReference type="ARBA" id="ARBA00023315"/>
    </source>
</evidence>
<gene>
    <name evidence="11" type="ORF">BST25_05200</name>
</gene>
<dbReference type="InterPro" id="IPR005490">
    <property type="entry name" value="LD_TPept_cat_dom"/>
</dbReference>
<dbReference type="RefSeq" id="WP_083072947.1">
    <property type="nucleotide sequence ID" value="NZ_AP022615.1"/>
</dbReference>
<dbReference type="PANTHER" id="PTHR30582">
    <property type="entry name" value="L,D-TRANSPEPTIDASE"/>
    <property type="match status" value="1"/>
</dbReference>
<dbReference type="GO" id="GO:0008360">
    <property type="term" value="P:regulation of cell shape"/>
    <property type="evidence" value="ECO:0007669"/>
    <property type="project" value="UniProtKB-UniRule"/>
</dbReference>
<comment type="pathway">
    <text evidence="1 8">Cell wall biogenesis; peptidoglycan biosynthesis.</text>
</comment>
<feature type="active site" description="Nucleophile" evidence="8">
    <location>
        <position position="226"/>
    </location>
</feature>
<organism evidence="11 12">
    <name type="scientific">Mycobacterium heidelbergense</name>
    <dbReference type="NCBI Taxonomy" id="53376"/>
    <lineage>
        <taxon>Bacteria</taxon>
        <taxon>Bacillati</taxon>
        <taxon>Actinomycetota</taxon>
        <taxon>Actinomycetes</taxon>
        <taxon>Mycobacteriales</taxon>
        <taxon>Mycobacteriaceae</taxon>
        <taxon>Mycobacterium</taxon>
        <taxon>Mycobacterium simiae complex</taxon>
    </lineage>
</organism>
<keyword evidence="12" id="KW-1185">Reference proteome</keyword>
<dbReference type="PROSITE" id="PS52029">
    <property type="entry name" value="LD_TPASE"/>
    <property type="match status" value="1"/>
</dbReference>
<dbReference type="GO" id="GO:0071972">
    <property type="term" value="F:peptidoglycan L,D-transpeptidase activity"/>
    <property type="evidence" value="ECO:0007669"/>
    <property type="project" value="TreeGrafter"/>
</dbReference>
<dbReference type="PANTHER" id="PTHR30582:SF2">
    <property type="entry name" value="L,D-TRANSPEPTIDASE YCIB-RELATED"/>
    <property type="match status" value="1"/>
</dbReference>
<dbReference type="FunFam" id="2.40.440.10:FF:000008">
    <property type="entry name" value="L,D-transpeptidase 1"/>
    <property type="match status" value="1"/>
</dbReference>
<evidence type="ECO:0000256" key="7">
    <source>
        <dbReference type="ARBA" id="ARBA00060592"/>
    </source>
</evidence>
<evidence type="ECO:0000256" key="3">
    <source>
        <dbReference type="ARBA" id="ARBA00022960"/>
    </source>
</evidence>
<accession>A0A1X0DSF6</accession>
<keyword evidence="4 8" id="KW-0573">Peptidoglycan synthesis</keyword>
<dbReference type="GO" id="GO:0018104">
    <property type="term" value="P:peptidoglycan-protein cross-linking"/>
    <property type="evidence" value="ECO:0007669"/>
    <property type="project" value="TreeGrafter"/>
</dbReference>
<dbReference type="AlphaFoldDB" id="A0A1X0DSF6"/>
<keyword evidence="5" id="KW-0012">Acyltransferase</keyword>
<dbReference type="InterPro" id="IPR050979">
    <property type="entry name" value="LD-transpeptidase"/>
</dbReference>
<dbReference type="CDD" id="cd16913">
    <property type="entry name" value="YkuD_like"/>
    <property type="match status" value="1"/>
</dbReference>
<dbReference type="CDD" id="cd13431">
    <property type="entry name" value="LDT_IgD_like_1"/>
    <property type="match status" value="1"/>
</dbReference>
<evidence type="ECO:0000256" key="1">
    <source>
        <dbReference type="ARBA" id="ARBA00004752"/>
    </source>
</evidence>
<dbReference type="Gene3D" id="2.40.440.10">
    <property type="entry name" value="L,D-transpeptidase catalytic domain-like"/>
    <property type="match status" value="1"/>
</dbReference>
<protein>
    <recommendedName>
        <fullName evidence="10">L,D-TPase catalytic domain-containing protein</fullName>
    </recommendedName>
</protein>
<evidence type="ECO:0000256" key="4">
    <source>
        <dbReference type="ARBA" id="ARBA00022984"/>
    </source>
</evidence>
<feature type="active site" description="Proton donor/acceptor" evidence="8">
    <location>
        <position position="208"/>
    </location>
</feature>
<evidence type="ECO:0000256" key="6">
    <source>
        <dbReference type="ARBA" id="ARBA00023316"/>
    </source>
</evidence>
<keyword evidence="3 8" id="KW-0133">Cell shape</keyword>
<reference evidence="11 12" key="1">
    <citation type="submission" date="2017-02" db="EMBL/GenBank/DDBJ databases">
        <title>The new phylogeny of genus Mycobacterium.</title>
        <authorList>
            <person name="Tortoli E."/>
            <person name="Trovato A."/>
            <person name="Cirillo D.M."/>
        </authorList>
    </citation>
    <scope>NUCLEOTIDE SEQUENCE [LARGE SCALE GENOMIC DNA]</scope>
    <source>
        <strain evidence="11 12">DSM 44471</strain>
    </source>
</reference>
<evidence type="ECO:0000256" key="8">
    <source>
        <dbReference type="PROSITE-ProRule" id="PRU01373"/>
    </source>
</evidence>
<evidence type="ECO:0000313" key="12">
    <source>
        <dbReference type="Proteomes" id="UP000192566"/>
    </source>
</evidence>
<evidence type="ECO:0000256" key="9">
    <source>
        <dbReference type="SAM" id="SignalP"/>
    </source>
</evidence>
<proteinExistence type="predicted"/>